<feature type="compositionally biased region" description="Basic and acidic residues" evidence="1">
    <location>
        <begin position="9"/>
        <end position="18"/>
    </location>
</feature>
<accession>A0ABD0LSQ4</accession>
<reference evidence="2 3" key="1">
    <citation type="journal article" date="2023" name="Sci. Data">
        <title>Genome assembly of the Korean intertidal mud-creeper Batillaria attramentaria.</title>
        <authorList>
            <person name="Patra A.K."/>
            <person name="Ho P.T."/>
            <person name="Jun S."/>
            <person name="Lee S.J."/>
            <person name="Kim Y."/>
            <person name="Won Y.J."/>
        </authorList>
    </citation>
    <scope>NUCLEOTIDE SEQUENCE [LARGE SCALE GENOMIC DNA]</scope>
    <source>
        <strain evidence="2">Wonlab-2016</strain>
    </source>
</reference>
<dbReference type="Proteomes" id="UP001519460">
    <property type="component" value="Unassembled WGS sequence"/>
</dbReference>
<comment type="caution">
    <text evidence="2">The sequence shown here is derived from an EMBL/GenBank/DDBJ whole genome shotgun (WGS) entry which is preliminary data.</text>
</comment>
<evidence type="ECO:0000313" key="2">
    <source>
        <dbReference type="EMBL" id="KAK7502186.1"/>
    </source>
</evidence>
<evidence type="ECO:0000313" key="3">
    <source>
        <dbReference type="Proteomes" id="UP001519460"/>
    </source>
</evidence>
<feature type="region of interest" description="Disordered" evidence="1">
    <location>
        <begin position="1"/>
        <end position="72"/>
    </location>
</feature>
<keyword evidence="3" id="KW-1185">Reference proteome</keyword>
<sequence>MIPDTSKGSSEDRAEESRLPPLATNPSPALVATNPSTAQAPRPHPGPSSTLVDTRASDVRLSRHIPPLAQKR</sequence>
<evidence type="ECO:0008006" key="4">
    <source>
        <dbReference type="Google" id="ProtNLM"/>
    </source>
</evidence>
<name>A0ABD0LSQ4_9CAEN</name>
<organism evidence="2 3">
    <name type="scientific">Batillaria attramentaria</name>
    <dbReference type="NCBI Taxonomy" id="370345"/>
    <lineage>
        <taxon>Eukaryota</taxon>
        <taxon>Metazoa</taxon>
        <taxon>Spiralia</taxon>
        <taxon>Lophotrochozoa</taxon>
        <taxon>Mollusca</taxon>
        <taxon>Gastropoda</taxon>
        <taxon>Caenogastropoda</taxon>
        <taxon>Sorbeoconcha</taxon>
        <taxon>Cerithioidea</taxon>
        <taxon>Batillariidae</taxon>
        <taxon>Batillaria</taxon>
    </lineage>
</organism>
<proteinExistence type="predicted"/>
<dbReference type="EMBL" id="JACVVK020000027">
    <property type="protein sequence ID" value="KAK7502186.1"/>
    <property type="molecule type" value="Genomic_DNA"/>
</dbReference>
<evidence type="ECO:0000256" key="1">
    <source>
        <dbReference type="SAM" id="MobiDB-lite"/>
    </source>
</evidence>
<protein>
    <recommendedName>
        <fullName evidence="4">Histone H3</fullName>
    </recommendedName>
</protein>
<gene>
    <name evidence="2" type="ORF">BaRGS_00006550</name>
</gene>
<dbReference type="AlphaFoldDB" id="A0ABD0LSQ4"/>